<dbReference type="AlphaFoldDB" id="A0A3G9JXS5"/>
<comment type="catalytic activity">
    <reaction evidence="9 10">
        <text>dTTP + alpha-D-glucose 1-phosphate + H(+) = dTDP-alpha-D-glucose + diphosphate</text>
        <dbReference type="Rhea" id="RHEA:15225"/>
        <dbReference type="ChEBI" id="CHEBI:15378"/>
        <dbReference type="ChEBI" id="CHEBI:33019"/>
        <dbReference type="ChEBI" id="CHEBI:37568"/>
        <dbReference type="ChEBI" id="CHEBI:57477"/>
        <dbReference type="ChEBI" id="CHEBI:58601"/>
        <dbReference type="EC" id="2.7.7.24"/>
    </reaction>
</comment>
<dbReference type="InterPro" id="IPR005907">
    <property type="entry name" value="G1P_thy_trans_s"/>
</dbReference>
<dbReference type="GeneID" id="88849017"/>
<keyword evidence="8 10" id="KW-0460">Magnesium</keyword>
<gene>
    <name evidence="12" type="primary">rfbA_1</name>
    <name evidence="12" type="ORF">Pcatena_08840</name>
</gene>
<evidence type="ECO:0000313" key="13">
    <source>
        <dbReference type="Proteomes" id="UP000273154"/>
    </source>
</evidence>
<evidence type="ECO:0000256" key="9">
    <source>
        <dbReference type="ARBA" id="ARBA00049336"/>
    </source>
</evidence>
<evidence type="ECO:0000256" key="5">
    <source>
        <dbReference type="ARBA" id="ARBA00022679"/>
    </source>
</evidence>
<evidence type="ECO:0000256" key="10">
    <source>
        <dbReference type="RuleBase" id="RU003706"/>
    </source>
</evidence>
<comment type="function">
    <text evidence="10">Catalyzes the formation of dTDP-glucose, from dTTP and glucose 1-phosphate, as well as its pyrophosphorolysis.</text>
</comment>
<dbReference type="Pfam" id="PF00483">
    <property type="entry name" value="NTP_transferase"/>
    <property type="match status" value="1"/>
</dbReference>
<dbReference type="InterPro" id="IPR029044">
    <property type="entry name" value="Nucleotide-diphossugar_trans"/>
</dbReference>
<evidence type="ECO:0000256" key="7">
    <source>
        <dbReference type="ARBA" id="ARBA00022723"/>
    </source>
</evidence>
<sequence length="294" mass="32900">MKGIVLAGGFGTHLYPMTFSGSKHLLPIYDKPLVYYSLATLMKADIRDVLFIVNPQDMGAYEAHFGDGSQLGMNIQYKAQESRDGIAQAFLIGEDFIDGDRVALILADSIFYGSGFDQNLSEAITRKKGATVFGYQVKHPESYAVIDFDASTKKVSYIEEKPEEARTNYVATGLYVYDEKVVEYAKTLKPSARGELEITDLNQIYLDHKQLYTTMLPEGFAWFSPRTVDDLFHAGEFVRVVQQSTGTKIASIEEIAYRKGWIGRAQLLSLASKIQKTEYGKYLEGIALSTDELK</sequence>
<dbReference type="GO" id="GO:0046872">
    <property type="term" value="F:metal ion binding"/>
    <property type="evidence" value="ECO:0007669"/>
    <property type="project" value="UniProtKB-KW"/>
</dbReference>
<keyword evidence="13" id="KW-1185">Reference proteome</keyword>
<name>A0A3G9JXS5_9ACTN</name>
<comment type="cofactor">
    <cofactor evidence="1">
        <name>Mg(2+)</name>
        <dbReference type="ChEBI" id="CHEBI:18420"/>
    </cofactor>
</comment>
<evidence type="ECO:0000259" key="11">
    <source>
        <dbReference type="Pfam" id="PF00483"/>
    </source>
</evidence>
<dbReference type="RefSeq" id="WP_126422005.1">
    <property type="nucleotide sequence ID" value="NZ_AP019367.1"/>
</dbReference>
<dbReference type="OrthoDB" id="9803871at2"/>
<evidence type="ECO:0000313" key="12">
    <source>
        <dbReference type="EMBL" id="BBH50297.1"/>
    </source>
</evidence>
<keyword evidence="7 10" id="KW-0479">Metal-binding</keyword>
<keyword evidence="5 10" id="KW-0808">Transferase</keyword>
<dbReference type="GO" id="GO:0008879">
    <property type="term" value="F:glucose-1-phosphate thymidylyltransferase activity"/>
    <property type="evidence" value="ECO:0007669"/>
    <property type="project" value="UniProtKB-EC"/>
</dbReference>
<reference evidence="13" key="1">
    <citation type="submission" date="2018-11" db="EMBL/GenBank/DDBJ databases">
        <title>Comparative genomics of Parolsenella catena and Libanicoccus massiliensis: Reclassification of Libanicoccus massiliensis as Parolsenella massiliensis comb. nov.</title>
        <authorList>
            <person name="Sakamoto M."/>
            <person name="Ikeyama N."/>
            <person name="Murakami T."/>
            <person name="Mori H."/>
            <person name="Yuki M."/>
            <person name="Ohkuma M."/>
        </authorList>
    </citation>
    <scope>NUCLEOTIDE SEQUENCE [LARGE SCALE GENOMIC DNA]</scope>
    <source>
        <strain evidence="13">JCM 31932</strain>
    </source>
</reference>
<dbReference type="EMBL" id="AP019367">
    <property type="protein sequence ID" value="BBH50297.1"/>
    <property type="molecule type" value="Genomic_DNA"/>
</dbReference>
<organism evidence="12 13">
    <name type="scientific">Parolsenella catena</name>
    <dbReference type="NCBI Taxonomy" id="2003188"/>
    <lineage>
        <taxon>Bacteria</taxon>
        <taxon>Bacillati</taxon>
        <taxon>Actinomycetota</taxon>
        <taxon>Coriobacteriia</taxon>
        <taxon>Coriobacteriales</taxon>
        <taxon>Atopobiaceae</taxon>
        <taxon>Parolsenella</taxon>
    </lineage>
</organism>
<dbReference type="EC" id="2.7.7.24" evidence="3 10"/>
<evidence type="ECO:0000256" key="1">
    <source>
        <dbReference type="ARBA" id="ARBA00001946"/>
    </source>
</evidence>
<dbReference type="PANTHER" id="PTHR43532:SF1">
    <property type="entry name" value="GLUCOSE-1-PHOSPHATE THYMIDYLYLTRANSFERASE 1"/>
    <property type="match status" value="1"/>
</dbReference>
<protein>
    <recommendedName>
        <fullName evidence="4 10">Glucose-1-phosphate thymidylyltransferase</fullName>
        <ecNumber evidence="3 10">2.7.7.24</ecNumber>
    </recommendedName>
</protein>
<dbReference type="Proteomes" id="UP000273154">
    <property type="component" value="Chromosome"/>
</dbReference>
<evidence type="ECO:0000256" key="8">
    <source>
        <dbReference type="ARBA" id="ARBA00022842"/>
    </source>
</evidence>
<dbReference type="PANTHER" id="PTHR43532">
    <property type="entry name" value="GLUCOSE-1-PHOSPHATE THYMIDYLYLTRANSFERASE"/>
    <property type="match status" value="1"/>
</dbReference>
<dbReference type="NCBIfam" id="TIGR01207">
    <property type="entry name" value="rmlA"/>
    <property type="match status" value="1"/>
</dbReference>
<evidence type="ECO:0000256" key="4">
    <source>
        <dbReference type="ARBA" id="ARBA00017654"/>
    </source>
</evidence>
<comment type="similarity">
    <text evidence="2 10">Belongs to the glucose-1-phosphate thymidylyltransferase family.</text>
</comment>
<proteinExistence type="inferred from homology"/>
<evidence type="ECO:0000256" key="3">
    <source>
        <dbReference type="ARBA" id="ARBA00012461"/>
    </source>
</evidence>
<dbReference type="KEGG" id="pcat:Pcatena_08840"/>
<dbReference type="Gene3D" id="3.90.550.10">
    <property type="entry name" value="Spore Coat Polysaccharide Biosynthesis Protein SpsA, Chain A"/>
    <property type="match status" value="1"/>
</dbReference>
<evidence type="ECO:0000256" key="6">
    <source>
        <dbReference type="ARBA" id="ARBA00022695"/>
    </source>
</evidence>
<accession>A0A3G9JXS5</accession>
<dbReference type="InterPro" id="IPR005835">
    <property type="entry name" value="NTP_transferase_dom"/>
</dbReference>
<dbReference type="SUPFAM" id="SSF53448">
    <property type="entry name" value="Nucleotide-diphospho-sugar transferases"/>
    <property type="match status" value="1"/>
</dbReference>
<evidence type="ECO:0000256" key="2">
    <source>
        <dbReference type="ARBA" id="ARBA00010480"/>
    </source>
</evidence>
<feature type="domain" description="Nucleotidyl transferase" evidence="11">
    <location>
        <begin position="2"/>
        <end position="237"/>
    </location>
</feature>
<keyword evidence="6 10" id="KW-0548">Nucleotidyltransferase</keyword>